<evidence type="ECO:0000259" key="3">
    <source>
        <dbReference type="Pfam" id="PF13579"/>
    </source>
</evidence>
<keyword evidence="2" id="KW-0808">Transferase</keyword>
<name>A0ABS1SPP8_9MICO</name>
<dbReference type="RefSeq" id="WP_202382262.1">
    <property type="nucleotide sequence ID" value="NZ_BAAAMA010000001.1"/>
</dbReference>
<evidence type="ECO:0000256" key="1">
    <source>
        <dbReference type="ARBA" id="ARBA00022676"/>
    </source>
</evidence>
<dbReference type="Gene3D" id="3.40.50.2000">
    <property type="entry name" value="Glycogen Phosphorylase B"/>
    <property type="match status" value="2"/>
</dbReference>
<dbReference type="Proteomes" id="UP001646141">
    <property type="component" value="Unassembled WGS sequence"/>
</dbReference>
<proteinExistence type="predicted"/>
<dbReference type="SUPFAM" id="SSF53756">
    <property type="entry name" value="UDP-Glycosyltransferase/glycogen phosphorylase"/>
    <property type="match status" value="1"/>
</dbReference>
<comment type="caution">
    <text evidence="4">The sequence shown here is derived from an EMBL/GenBank/DDBJ whole genome shotgun (WGS) entry which is preliminary data.</text>
</comment>
<organism evidence="4 5">
    <name type="scientific">Leucobacter chromiireducens subsp. chromiireducens</name>
    <dbReference type="NCBI Taxonomy" id="660067"/>
    <lineage>
        <taxon>Bacteria</taxon>
        <taxon>Bacillati</taxon>
        <taxon>Actinomycetota</taxon>
        <taxon>Actinomycetes</taxon>
        <taxon>Micrococcales</taxon>
        <taxon>Microbacteriaceae</taxon>
        <taxon>Leucobacter</taxon>
    </lineage>
</organism>
<keyword evidence="5" id="KW-1185">Reference proteome</keyword>
<keyword evidence="1" id="KW-0328">Glycosyltransferase</keyword>
<reference evidence="4 5" key="1">
    <citation type="submission" date="2018-09" db="EMBL/GenBank/DDBJ databases">
        <title>Comparative genomics of Leucobacter spp.</title>
        <authorList>
            <person name="Reis A.C."/>
            <person name="Kolvenbach B.A."/>
            <person name="Corvini P.F.X."/>
            <person name="Nunes O.C."/>
        </authorList>
    </citation>
    <scope>NUCLEOTIDE SEQUENCE [LARGE SCALE GENOMIC DNA]</scope>
    <source>
        <strain evidence="4 5">L-1</strain>
    </source>
</reference>
<sequence length="412" mass="45072">MRILLICPFFPPENKIASVRIAKFAEYWSAAGHEVRVLTRTADGTDLAVPEHPNLSVHRVADPFAKSASGIQKLKPAKPNRFQQLLGVAYGKALSFVWPDIYARWSRAARKEAQSWVWQPDAVVASVGPFSTLMLGSQLAKHFSAKLLVDYRDLLTLSTYYPHGAIRRRIDGSVERRVAAQAAALATVSAPLADELAETYNRPSVVVTNGYDPADFTENHYAPDSPTLRITYCGWVIPNRRDPRPFLSGVAQLLRERDDVSIAVDFYGPPSGEVSRITEELGLDAVVTQHGRVNHAESLRLQSASDVLLLLLWNDPGELGVLSGKIFEYIGAGRPILMTGLEDGAAGKLISENELGLVSNDSAAIARYLGTLADEKRETGRVAGPALKDPSEFSRDTQSQRLLDAIETAVSE</sequence>
<dbReference type="EMBL" id="QYAD01000003">
    <property type="protein sequence ID" value="MBL3690142.1"/>
    <property type="molecule type" value="Genomic_DNA"/>
</dbReference>
<feature type="domain" description="Glycosyltransferase subfamily 4-like N-terminal" evidence="3">
    <location>
        <begin position="18"/>
        <end position="208"/>
    </location>
</feature>
<dbReference type="PANTHER" id="PTHR12526:SF510">
    <property type="entry name" value="D-INOSITOL 3-PHOSPHATE GLYCOSYLTRANSFERASE"/>
    <property type="match status" value="1"/>
</dbReference>
<dbReference type="InterPro" id="IPR028098">
    <property type="entry name" value="Glyco_trans_4-like_N"/>
</dbReference>
<accession>A0ABS1SPP8</accession>
<evidence type="ECO:0000313" key="5">
    <source>
        <dbReference type="Proteomes" id="UP001646141"/>
    </source>
</evidence>
<evidence type="ECO:0000313" key="4">
    <source>
        <dbReference type="EMBL" id="MBL3690142.1"/>
    </source>
</evidence>
<gene>
    <name evidence="4" type="ORF">D3226_09240</name>
</gene>
<dbReference type="PANTHER" id="PTHR12526">
    <property type="entry name" value="GLYCOSYLTRANSFERASE"/>
    <property type="match status" value="1"/>
</dbReference>
<protein>
    <recommendedName>
        <fullName evidence="3">Glycosyltransferase subfamily 4-like N-terminal domain-containing protein</fullName>
    </recommendedName>
</protein>
<dbReference type="Pfam" id="PF13579">
    <property type="entry name" value="Glyco_trans_4_4"/>
    <property type="match status" value="1"/>
</dbReference>
<evidence type="ECO:0000256" key="2">
    <source>
        <dbReference type="ARBA" id="ARBA00022679"/>
    </source>
</evidence>